<evidence type="ECO:0000256" key="3">
    <source>
        <dbReference type="ARBA" id="ARBA00022741"/>
    </source>
</evidence>
<dbReference type="InterPro" id="IPR029062">
    <property type="entry name" value="Class_I_gatase-like"/>
</dbReference>
<dbReference type="Gene3D" id="3.40.50.300">
    <property type="entry name" value="P-loop containing nucleotide triphosphate hydrolases"/>
    <property type="match status" value="1"/>
</dbReference>
<dbReference type="SUPFAM" id="SSF52540">
    <property type="entry name" value="P-loop containing nucleoside triphosphate hydrolases"/>
    <property type="match status" value="1"/>
</dbReference>
<dbReference type="Pfam" id="PF07685">
    <property type="entry name" value="GATase_3"/>
    <property type="match status" value="1"/>
</dbReference>
<dbReference type="Proteomes" id="UP000184423">
    <property type="component" value="Unassembled WGS sequence"/>
</dbReference>
<evidence type="ECO:0000256" key="2">
    <source>
        <dbReference type="ARBA" id="ARBA00022598"/>
    </source>
</evidence>
<dbReference type="InterPro" id="IPR002586">
    <property type="entry name" value="CobQ/CobB/MinD/ParA_Nub-bd_dom"/>
</dbReference>
<dbReference type="EMBL" id="FQVG01000001">
    <property type="protein sequence ID" value="SHE28559.1"/>
    <property type="molecule type" value="Genomic_DNA"/>
</dbReference>
<dbReference type="CDD" id="cd03130">
    <property type="entry name" value="GATase1_CobB"/>
    <property type="match status" value="1"/>
</dbReference>
<keyword evidence="10" id="KW-1185">Reference proteome</keyword>
<keyword evidence="2" id="KW-0436">Ligase</keyword>
<evidence type="ECO:0000313" key="9">
    <source>
        <dbReference type="EMBL" id="SHE28559.1"/>
    </source>
</evidence>
<keyword evidence="3" id="KW-0547">Nucleotide-binding</keyword>
<keyword evidence="4" id="KW-0067">ATP-binding</keyword>
<dbReference type="NCBIfam" id="TIGR00379">
    <property type="entry name" value="cobB"/>
    <property type="match status" value="1"/>
</dbReference>
<keyword evidence="5" id="KW-0460">Magnesium</keyword>
<dbReference type="NCBIfam" id="NF002204">
    <property type="entry name" value="PRK01077.1"/>
    <property type="match status" value="1"/>
</dbReference>
<protein>
    <submittedName>
        <fullName evidence="9">Cobyrinic acid a,c-diamide synthase</fullName>
    </submittedName>
</protein>
<evidence type="ECO:0000256" key="1">
    <source>
        <dbReference type="ARBA" id="ARBA00001946"/>
    </source>
</evidence>
<proteinExistence type="predicted"/>
<reference evidence="10" key="1">
    <citation type="submission" date="2016-11" db="EMBL/GenBank/DDBJ databases">
        <authorList>
            <person name="Varghese N."/>
            <person name="Submissions S."/>
        </authorList>
    </citation>
    <scope>NUCLEOTIDE SEQUENCE [LARGE SCALE GENOMIC DNA]</scope>
    <source>
        <strain evidence="10">DSM 10124</strain>
    </source>
</reference>
<evidence type="ECO:0000256" key="4">
    <source>
        <dbReference type="ARBA" id="ARBA00022840"/>
    </source>
</evidence>
<gene>
    <name evidence="9" type="ORF">SAMN02746091_00062</name>
</gene>
<dbReference type="SUPFAM" id="SSF52317">
    <property type="entry name" value="Class I glutamine amidotransferase-like"/>
    <property type="match status" value="1"/>
</dbReference>
<dbReference type="PANTHER" id="PTHR43873:SF1">
    <property type="entry name" value="COBYRINATE A,C-DIAMIDE SYNTHASE"/>
    <property type="match status" value="1"/>
</dbReference>
<feature type="domain" description="CobB/CobQ-like glutamine amidotransferase" evidence="8">
    <location>
        <begin position="240"/>
        <end position="421"/>
    </location>
</feature>
<evidence type="ECO:0000313" key="10">
    <source>
        <dbReference type="Proteomes" id="UP000184423"/>
    </source>
</evidence>
<dbReference type="GO" id="GO:0042242">
    <property type="term" value="F:cobyrinic acid a,c-diamide synthase activity"/>
    <property type="evidence" value="ECO:0007669"/>
    <property type="project" value="InterPro"/>
</dbReference>
<dbReference type="Pfam" id="PF01656">
    <property type="entry name" value="CbiA"/>
    <property type="match status" value="1"/>
</dbReference>
<dbReference type="InterPro" id="IPR011698">
    <property type="entry name" value="GATase_3"/>
</dbReference>
<comment type="cofactor">
    <cofactor evidence="1">
        <name>Mg(2+)</name>
        <dbReference type="ChEBI" id="CHEBI:18420"/>
    </cofactor>
</comment>
<name>A0A1M4S8M6_9CLOT</name>
<organism evidence="9 10">
    <name type="scientific">Caloramator proteoclasticus DSM 10124</name>
    <dbReference type="NCBI Taxonomy" id="1121262"/>
    <lineage>
        <taxon>Bacteria</taxon>
        <taxon>Bacillati</taxon>
        <taxon>Bacillota</taxon>
        <taxon>Clostridia</taxon>
        <taxon>Eubacteriales</taxon>
        <taxon>Clostridiaceae</taxon>
        <taxon>Caloramator</taxon>
    </lineage>
</organism>
<dbReference type="Gene3D" id="3.40.50.880">
    <property type="match status" value="1"/>
</dbReference>
<dbReference type="PANTHER" id="PTHR43873">
    <property type="entry name" value="COBYRINATE A,C-DIAMIDE SYNTHASE"/>
    <property type="match status" value="1"/>
</dbReference>
<dbReference type="InterPro" id="IPR027417">
    <property type="entry name" value="P-loop_NTPase"/>
</dbReference>
<dbReference type="PROSITE" id="PS51274">
    <property type="entry name" value="GATASE_COBBQ"/>
    <property type="match status" value="1"/>
</dbReference>
<accession>A0A1M4S8M6</accession>
<dbReference type="GO" id="GO:0005524">
    <property type="term" value="F:ATP binding"/>
    <property type="evidence" value="ECO:0007669"/>
    <property type="project" value="UniProtKB-KW"/>
</dbReference>
<keyword evidence="6" id="KW-0315">Glutamine amidotransferase</keyword>
<feature type="domain" description="CobQ/CobB/MinD/ParA nucleotide binding" evidence="7">
    <location>
        <begin position="7"/>
        <end position="184"/>
    </location>
</feature>
<evidence type="ECO:0000259" key="7">
    <source>
        <dbReference type="Pfam" id="PF01656"/>
    </source>
</evidence>
<evidence type="ECO:0000256" key="6">
    <source>
        <dbReference type="ARBA" id="ARBA00022962"/>
    </source>
</evidence>
<evidence type="ECO:0000259" key="8">
    <source>
        <dbReference type="Pfam" id="PF07685"/>
    </source>
</evidence>
<sequence>MKSMKSIMISALSSGSGKTLFTVGLIKLLSKMGLDVLPAKSGPDYIDTQYLSQAAGCMAQNIDFHLQGKLGAKECLFIEDRNYLVIEGAMGYFDGIYNTFENSSFDISNTLDIDTLLIYSPKGEMFSMIPKIKGAVDFSCGRIKGIVLNRTNRRIYELIKPKIEEYVGIRVLGFIEEDEDFSIKSRHLGLVQSQEVYNSSLIIDKMSDKIKENIDMEYLMALFKDLNYYRRLELNKRDVDVCILKDVAFSFYYRENIMLLEKTCNVCYVSPLRDYSIPKCDFLYIGGGYPEIFKHELSFNTSMKASIKRYAEDGGYIYAECGGLMYLTKEIDGEEMVGVFDGRAKMTNKLQNFGYVDLKLQDEFLIGDCNDTFTGHEFHRSVVEIDDKRYVEVEKTMGDANWRCGYRYKNVCAMYPHISFMGNIEAFNKMLDKIEGRRGV</sequence>
<evidence type="ECO:0000256" key="5">
    <source>
        <dbReference type="ARBA" id="ARBA00022842"/>
    </source>
</evidence>
<dbReference type="InterPro" id="IPR004484">
    <property type="entry name" value="CbiA/CobB_synth"/>
</dbReference>
<dbReference type="AlphaFoldDB" id="A0A1M4S8M6"/>